<feature type="transmembrane region" description="Helical" evidence="7">
    <location>
        <begin position="155"/>
        <end position="174"/>
    </location>
</feature>
<dbReference type="PANTHER" id="PTHR30151">
    <property type="entry name" value="ALKANE SULFONATE ABC TRANSPORTER-RELATED, MEMBRANE SUBUNIT"/>
    <property type="match status" value="1"/>
</dbReference>
<feature type="transmembrane region" description="Helical" evidence="7">
    <location>
        <begin position="127"/>
        <end position="149"/>
    </location>
</feature>
<dbReference type="RefSeq" id="WP_093943038.1">
    <property type="nucleotide sequence ID" value="NZ_CP022521.1"/>
</dbReference>
<dbReference type="Proteomes" id="UP000204221">
    <property type="component" value="Chromosome"/>
</dbReference>
<reference evidence="9 10" key="1">
    <citation type="submission" date="2017-07" db="EMBL/GenBank/DDBJ databases">
        <title>Complete genome sequence of Actinoalloteichus hoggarensis DSM 45943, type strain of Actinoalloteichus hoggarensis.</title>
        <authorList>
            <person name="Ruckert C."/>
            <person name="Nouioui I."/>
            <person name="Willmese J."/>
            <person name="van Wezel G."/>
            <person name="Klenk H.-P."/>
            <person name="Kalinowski J."/>
            <person name="Zotchev S.B."/>
        </authorList>
    </citation>
    <scope>NUCLEOTIDE SEQUENCE [LARGE SCALE GENOMIC DNA]</scope>
    <source>
        <strain evidence="9 10">DSM 45943</strain>
    </source>
</reference>
<dbReference type="GO" id="GO:0005886">
    <property type="term" value="C:plasma membrane"/>
    <property type="evidence" value="ECO:0007669"/>
    <property type="project" value="UniProtKB-SubCell"/>
</dbReference>
<feature type="compositionally biased region" description="Basic residues" evidence="8">
    <location>
        <begin position="16"/>
        <end position="25"/>
    </location>
</feature>
<keyword evidence="10" id="KW-1185">Reference proteome</keyword>
<dbReference type="PANTHER" id="PTHR30151:SF20">
    <property type="entry name" value="ABC TRANSPORTER PERMEASE PROTEIN HI_0355-RELATED"/>
    <property type="match status" value="1"/>
</dbReference>
<evidence type="ECO:0000256" key="7">
    <source>
        <dbReference type="RuleBase" id="RU363032"/>
    </source>
</evidence>
<keyword evidence="5 7" id="KW-1133">Transmembrane helix</keyword>
<dbReference type="Gene3D" id="1.10.3720.10">
    <property type="entry name" value="MetI-like"/>
    <property type="match status" value="1"/>
</dbReference>
<feature type="transmembrane region" description="Helical" evidence="7">
    <location>
        <begin position="96"/>
        <end position="115"/>
    </location>
</feature>
<dbReference type="InterPro" id="IPR000515">
    <property type="entry name" value="MetI-like"/>
</dbReference>
<evidence type="ECO:0000256" key="3">
    <source>
        <dbReference type="ARBA" id="ARBA00022475"/>
    </source>
</evidence>
<dbReference type="GO" id="GO:0055085">
    <property type="term" value="P:transmembrane transport"/>
    <property type="evidence" value="ECO:0007669"/>
    <property type="project" value="InterPro"/>
</dbReference>
<name>A0A221W7Q0_9PSEU</name>
<dbReference type="KEGG" id="ahg:AHOG_21880"/>
<sequence>MTEVRQHTAARSRAAAPRRRTRVRRPGPPPRRSPARRVVVGLAYLAAVLLIWQLYVTLADVPAYLLPGPGAVLASIGGLMTSGELWPHLLYTLRNIVIGLTAGVVIGSLLGWLLSSFRAVRMVLAPYVVILQAAPKIALAPLLVLWFGLGLGSQLTLIVLLAFFPMMIAMMLGLGEVTDEQRALGRVLDLGPRRFFTVVQLPTALPALFSGARIAVVDAMTGAFLAEYISAQQGLGFLMVQGRSTYDTPQLLAAVVLTVIVGLTGFALVAAWEKRALPWR</sequence>
<accession>A0A221W7Q0</accession>
<evidence type="ECO:0000256" key="1">
    <source>
        <dbReference type="ARBA" id="ARBA00004651"/>
    </source>
</evidence>
<keyword evidence="2 7" id="KW-0813">Transport</keyword>
<keyword evidence="6 7" id="KW-0472">Membrane</keyword>
<evidence type="ECO:0000256" key="8">
    <source>
        <dbReference type="SAM" id="MobiDB-lite"/>
    </source>
</evidence>
<protein>
    <submittedName>
        <fullName evidence="9">Putative aliphatic sulfonates transport permease protein SsuC</fullName>
    </submittedName>
</protein>
<comment type="subcellular location">
    <subcellularLocation>
        <location evidence="1 7">Cell membrane</location>
        <topology evidence="1 7">Multi-pass membrane protein</topology>
    </subcellularLocation>
</comment>
<evidence type="ECO:0000313" key="9">
    <source>
        <dbReference type="EMBL" id="ASO21992.1"/>
    </source>
</evidence>
<dbReference type="OrthoDB" id="7274389at2"/>
<dbReference type="CDD" id="cd06261">
    <property type="entry name" value="TM_PBP2"/>
    <property type="match status" value="1"/>
</dbReference>
<organism evidence="9 10">
    <name type="scientific">Actinoalloteichus hoggarensis</name>
    <dbReference type="NCBI Taxonomy" id="1470176"/>
    <lineage>
        <taxon>Bacteria</taxon>
        <taxon>Bacillati</taxon>
        <taxon>Actinomycetota</taxon>
        <taxon>Actinomycetes</taxon>
        <taxon>Pseudonocardiales</taxon>
        <taxon>Pseudonocardiaceae</taxon>
        <taxon>Actinoalloteichus</taxon>
    </lineage>
</organism>
<dbReference type="Pfam" id="PF00528">
    <property type="entry name" value="BPD_transp_1"/>
    <property type="match status" value="1"/>
</dbReference>
<dbReference type="EMBL" id="CP022521">
    <property type="protein sequence ID" value="ASO21992.1"/>
    <property type="molecule type" value="Genomic_DNA"/>
</dbReference>
<evidence type="ECO:0000256" key="4">
    <source>
        <dbReference type="ARBA" id="ARBA00022692"/>
    </source>
</evidence>
<feature type="transmembrane region" description="Helical" evidence="7">
    <location>
        <begin position="38"/>
        <end position="56"/>
    </location>
</feature>
<feature type="transmembrane region" description="Helical" evidence="7">
    <location>
        <begin position="251"/>
        <end position="272"/>
    </location>
</feature>
<feature type="region of interest" description="Disordered" evidence="8">
    <location>
        <begin position="1"/>
        <end position="34"/>
    </location>
</feature>
<keyword evidence="4 7" id="KW-0812">Transmembrane</keyword>
<dbReference type="AlphaFoldDB" id="A0A221W7Q0"/>
<dbReference type="SUPFAM" id="SSF161098">
    <property type="entry name" value="MetI-like"/>
    <property type="match status" value="1"/>
</dbReference>
<feature type="transmembrane region" description="Helical" evidence="7">
    <location>
        <begin position="195"/>
        <end position="216"/>
    </location>
</feature>
<dbReference type="InterPro" id="IPR035906">
    <property type="entry name" value="MetI-like_sf"/>
</dbReference>
<evidence type="ECO:0000256" key="5">
    <source>
        <dbReference type="ARBA" id="ARBA00022989"/>
    </source>
</evidence>
<evidence type="ECO:0000256" key="2">
    <source>
        <dbReference type="ARBA" id="ARBA00022448"/>
    </source>
</evidence>
<evidence type="ECO:0000313" key="10">
    <source>
        <dbReference type="Proteomes" id="UP000204221"/>
    </source>
</evidence>
<evidence type="ECO:0000256" key="6">
    <source>
        <dbReference type="ARBA" id="ARBA00023136"/>
    </source>
</evidence>
<dbReference type="PROSITE" id="PS50928">
    <property type="entry name" value="ABC_TM1"/>
    <property type="match status" value="1"/>
</dbReference>
<gene>
    <name evidence="9" type="primary">ssuC3</name>
    <name evidence="9" type="ORF">AHOG_21880</name>
</gene>
<comment type="similarity">
    <text evidence="7">Belongs to the binding-protein-dependent transport system permease family.</text>
</comment>
<proteinExistence type="inferred from homology"/>
<keyword evidence="3" id="KW-1003">Cell membrane</keyword>